<dbReference type="KEGG" id="nmes:H9L09_00360"/>
<organism evidence="2 3">
    <name type="scientific">Nocardioides mesophilus</name>
    <dbReference type="NCBI Taxonomy" id="433659"/>
    <lineage>
        <taxon>Bacteria</taxon>
        <taxon>Bacillati</taxon>
        <taxon>Actinomycetota</taxon>
        <taxon>Actinomycetes</taxon>
        <taxon>Propionibacteriales</taxon>
        <taxon>Nocardioidaceae</taxon>
        <taxon>Nocardioides</taxon>
    </lineage>
</organism>
<accession>A0A7G9RBN0</accession>
<dbReference type="InterPro" id="IPR009737">
    <property type="entry name" value="Aim32/Apd1-like"/>
</dbReference>
<evidence type="ECO:0000313" key="3">
    <source>
        <dbReference type="Proteomes" id="UP000515947"/>
    </source>
</evidence>
<name>A0A7G9RBN0_9ACTN</name>
<feature type="region of interest" description="Disordered" evidence="1">
    <location>
        <begin position="70"/>
        <end position="89"/>
    </location>
</feature>
<gene>
    <name evidence="2" type="ORF">H9L09_00360</name>
</gene>
<keyword evidence="3" id="KW-1185">Reference proteome</keyword>
<protein>
    <submittedName>
        <fullName evidence="2">Sucrase ferredoxin</fullName>
    </submittedName>
</protein>
<dbReference type="Proteomes" id="UP000515947">
    <property type="component" value="Chromosome"/>
</dbReference>
<sequence length="319" mass="33040">MSGAPRCSDGSAAAGEQLAGSAPLARAWVGLEQDGPWGAKAFTASHLDPNLGALIEARAAAHDVRPVLLRRPGRHADPADTPRPAATALPGRPRHVLVAHTAPGRTWLLEGTVADPAEVGALDWAAAAAGDADAVRRSLPGLSAVHRPLLLVCTNGTRDLCCAVTGRPLALGLAGARPGQVWEVTHTSGHRFAPTAVLLPAGTLHGRLDVQAAGALLDAAASGRTVLDDGHRGRSSWPPPGQVAELAVRRRLGETGLDALDVLEVAEQGEHAWRCTVSGPDGGRFRVEVRSEADGAVRAESCGKAAVPLRRWHAEVHTS</sequence>
<dbReference type="RefSeq" id="WP_187578847.1">
    <property type="nucleotide sequence ID" value="NZ_CP060713.1"/>
</dbReference>
<dbReference type="Pfam" id="PF06999">
    <property type="entry name" value="Suc_Fer-like"/>
    <property type="match status" value="1"/>
</dbReference>
<dbReference type="InterPro" id="IPR010350">
    <property type="entry name" value="Aim32/Apd1-like_bac"/>
</dbReference>
<dbReference type="InterPro" id="IPR036249">
    <property type="entry name" value="Thioredoxin-like_sf"/>
</dbReference>
<evidence type="ECO:0000313" key="2">
    <source>
        <dbReference type="EMBL" id="QNN53005.1"/>
    </source>
</evidence>
<dbReference type="EMBL" id="CP060713">
    <property type="protein sequence ID" value="QNN53005.1"/>
    <property type="molecule type" value="Genomic_DNA"/>
</dbReference>
<dbReference type="PIRSF" id="PIRSF035042">
    <property type="entry name" value="UCP035042_thirdx"/>
    <property type="match status" value="1"/>
</dbReference>
<reference evidence="2 3" key="1">
    <citation type="submission" date="2020-08" db="EMBL/GenBank/DDBJ databases">
        <title>Genome sequence of Nocardioides mesophilus KACC 16243T.</title>
        <authorList>
            <person name="Hyun D.-W."/>
            <person name="Bae J.-W."/>
        </authorList>
    </citation>
    <scope>NUCLEOTIDE SEQUENCE [LARGE SCALE GENOMIC DNA]</scope>
    <source>
        <strain evidence="2 3">KACC 16243</strain>
    </source>
</reference>
<evidence type="ECO:0000256" key="1">
    <source>
        <dbReference type="SAM" id="MobiDB-lite"/>
    </source>
</evidence>
<proteinExistence type="predicted"/>
<dbReference type="SUPFAM" id="SSF52833">
    <property type="entry name" value="Thioredoxin-like"/>
    <property type="match status" value="1"/>
</dbReference>
<dbReference type="AlphaFoldDB" id="A0A7G9RBN0"/>